<dbReference type="GO" id="GO:0051455">
    <property type="term" value="P:spindle attachment to meiosis I kinetochore"/>
    <property type="evidence" value="ECO:0000318"/>
    <property type="project" value="GO_Central"/>
</dbReference>
<dbReference type="PANTHER" id="PTHR16684:SF11">
    <property type="entry name" value="CENTROMERE PROTEIN C"/>
    <property type="match status" value="1"/>
</dbReference>
<comment type="similarity">
    <text evidence="2">Belongs to the CENP-C/MIF2 family.</text>
</comment>
<feature type="coiled-coil region" evidence="4">
    <location>
        <begin position="128"/>
        <end position="155"/>
    </location>
</feature>
<gene>
    <name evidence="6" type="primary">CenpcA</name>
    <name evidence="8" type="synonym">LOC541777</name>
</gene>
<dbReference type="RefSeq" id="NP_001104933.1">
    <property type="nucleotide sequence ID" value="NM_001111463.1"/>
</dbReference>
<feature type="region of interest" description="Disordered" evidence="5">
    <location>
        <begin position="75"/>
        <end position="95"/>
    </location>
</feature>
<feature type="region of interest" description="Disordered" evidence="5">
    <location>
        <begin position="367"/>
        <end position="388"/>
    </location>
</feature>
<dbReference type="GO" id="GO:0000776">
    <property type="term" value="C:kinetochore"/>
    <property type="evidence" value="ECO:0007669"/>
    <property type="project" value="InterPro"/>
</dbReference>
<organism evidence="6">
    <name type="scientific">Zea mays</name>
    <name type="common">Maize</name>
    <dbReference type="NCBI Taxonomy" id="4577"/>
    <lineage>
        <taxon>Eukaryota</taxon>
        <taxon>Viridiplantae</taxon>
        <taxon>Streptophyta</taxon>
        <taxon>Embryophyta</taxon>
        <taxon>Tracheophyta</taxon>
        <taxon>Spermatophyta</taxon>
        <taxon>Magnoliopsida</taxon>
        <taxon>Liliopsida</taxon>
        <taxon>Poales</taxon>
        <taxon>Poaceae</taxon>
        <taxon>PACMAD clade</taxon>
        <taxon>Panicoideae</taxon>
        <taxon>Andropogonodae</taxon>
        <taxon>Andropogoneae</taxon>
        <taxon>Tripsacinae</taxon>
        <taxon>Zea</taxon>
    </lineage>
</organism>
<comment type="subcellular location">
    <subcellularLocation>
        <location evidence="1">Nucleus</location>
    </subcellularLocation>
</comment>
<dbReference type="GO" id="GO:0051382">
    <property type="term" value="P:kinetochore assembly"/>
    <property type="evidence" value="ECO:0000318"/>
    <property type="project" value="GO_Central"/>
</dbReference>
<reference evidence="8" key="5">
    <citation type="submission" date="2019-07" db="EMBL/GenBank/DDBJ databases">
        <authorList>
            <person name="Seetharam A."/>
            <person name="Woodhouse M."/>
            <person name="Cannon E."/>
        </authorList>
    </citation>
    <scope>NUCLEOTIDE SEQUENCE [LARGE SCALE GENOMIC DNA]</scope>
    <source>
        <strain evidence="8">cv. B73</strain>
    </source>
</reference>
<dbReference type="GO" id="GO:0019237">
    <property type="term" value="F:centromeric DNA binding"/>
    <property type="evidence" value="ECO:0000318"/>
    <property type="project" value="GO_Central"/>
</dbReference>
<reference evidence="7" key="3">
    <citation type="journal article" date="2009" name="PLoS Genet.">
        <title>Sequencing, mapping, and analysis of 27,455 maize full-length cDNAs.</title>
        <authorList>
            <person name="Soderlund C."/>
            <person name="Descour A."/>
            <person name="Kudrna D."/>
            <person name="Bomhoff M."/>
            <person name="Boyd L."/>
            <person name="Currie J."/>
            <person name="Angelova A."/>
            <person name="Collura K."/>
            <person name="Wissotski M."/>
            <person name="Ashley E."/>
            <person name="Morrow D."/>
            <person name="Fernandes J."/>
            <person name="Walbot V."/>
            <person name="Yu Y."/>
        </authorList>
    </citation>
    <scope>NUCLEOTIDE SEQUENCE</scope>
    <source>
        <strain evidence="7">B73</strain>
    </source>
</reference>
<dbReference type="Gramene" id="Zm00001eb159780_T001">
    <property type="protein sequence ID" value="Zm00001eb159780_P001"/>
    <property type="gene ID" value="Zm00001eb159780"/>
</dbReference>
<feature type="region of interest" description="Disordered" evidence="5">
    <location>
        <begin position="184"/>
        <end position="204"/>
    </location>
</feature>
<feature type="compositionally biased region" description="Basic residues" evidence="5">
    <location>
        <begin position="550"/>
        <end position="561"/>
    </location>
</feature>
<dbReference type="PANTHER" id="PTHR16684">
    <property type="entry name" value="CENTROMERE PROTEIN C"/>
    <property type="match status" value="1"/>
</dbReference>
<reference evidence="8" key="6">
    <citation type="submission" date="2021-05" db="UniProtKB">
        <authorList>
            <consortium name="EnsemblPlants"/>
        </authorList>
    </citation>
    <scope>IDENTIFICATION</scope>
    <source>
        <strain evidence="8">cv. B73</strain>
    </source>
</reference>
<dbReference type="EnsemblPlants" id="Zm00001eb159780_T001">
    <property type="protein sequence ID" value="Zm00001eb159780_P001"/>
    <property type="gene ID" value="Zm00001eb159780"/>
</dbReference>
<evidence type="ECO:0000313" key="6">
    <source>
        <dbReference type="EMBL" id="AAD39434.2"/>
    </source>
</evidence>
<keyword evidence="10" id="KW-1267">Proteomics identification</keyword>
<evidence type="ECO:0000313" key="9">
    <source>
        <dbReference type="Proteomes" id="UP000007305"/>
    </source>
</evidence>
<keyword evidence="3" id="KW-0539">Nucleus</keyword>
<dbReference type="AlphaFoldDB" id="Q9XHE1"/>
<dbReference type="HOGENOM" id="CLU_025099_0_0_1"/>
<reference evidence="9" key="4">
    <citation type="submission" date="2015-12" db="EMBL/GenBank/DDBJ databases">
        <title>Update maize B73 reference genome by single molecule sequencing technologies.</title>
        <authorList>
            <consortium name="Maize Genome Sequencing Project"/>
            <person name="Ware D."/>
        </authorList>
    </citation>
    <scope>NUCLEOTIDE SEQUENCE [LARGE SCALE GENOMIC DNA]</scope>
    <source>
        <strain evidence="9">cv. B73</strain>
    </source>
</reference>
<evidence type="ECO:0000313" key="7">
    <source>
        <dbReference type="EMBL" id="ACN33243.1"/>
    </source>
</evidence>
<dbReference type="ExpressionAtlas" id="Q9XHE1">
    <property type="expression patterns" value="baseline and differential"/>
</dbReference>
<reference evidence="6" key="1">
    <citation type="journal article" date="1999" name="Plant Cell">
        <title>A maize homolog of mammalian CENPC is a constitutive component of the inner kinetochore.</title>
        <authorList>
            <person name="Dawe R.K."/>
            <person name="Reed L.M."/>
            <person name="Yu H.G."/>
            <person name="Muszynski M.G."/>
            <person name="Hiatt E.N."/>
        </authorList>
    </citation>
    <scope>NUCLEOTIDE SEQUENCE</scope>
</reference>
<feature type="compositionally biased region" description="Polar residues" evidence="5">
    <location>
        <begin position="588"/>
        <end position="599"/>
    </location>
</feature>
<feature type="region of interest" description="Disordered" evidence="5">
    <location>
        <begin position="289"/>
        <end position="312"/>
    </location>
</feature>
<keyword evidence="4" id="KW-0175">Coiled coil</keyword>
<dbReference type="KEGG" id="zma:541777"/>
<name>Q9XHE1_MAIZE</name>
<dbReference type="OrthoDB" id="1939643at2759"/>
<feature type="region of interest" description="Disordered" evidence="5">
    <location>
        <begin position="519"/>
        <end position="619"/>
    </location>
</feature>
<dbReference type="InterPro" id="IPR028386">
    <property type="entry name" value="CENP-C/Mif2/cnp3"/>
</dbReference>
<evidence type="ECO:0000313" key="8">
    <source>
        <dbReference type="EnsemblPlants" id="Zm00001eb159780_P001"/>
    </source>
</evidence>
<dbReference type="GO" id="GO:0051315">
    <property type="term" value="P:attachment of mitotic spindle microtubules to kinetochore"/>
    <property type="evidence" value="ECO:0000318"/>
    <property type="project" value="GO_Central"/>
</dbReference>
<evidence type="ECO:0000256" key="4">
    <source>
        <dbReference type="SAM" id="Coils"/>
    </source>
</evidence>
<feature type="compositionally biased region" description="Polar residues" evidence="5">
    <location>
        <begin position="186"/>
        <end position="204"/>
    </location>
</feature>
<feature type="compositionally biased region" description="Polar residues" evidence="5">
    <location>
        <begin position="446"/>
        <end position="464"/>
    </location>
</feature>
<protein>
    <submittedName>
        <fullName evidence="6">CENPCA protein</fullName>
    </submittedName>
</protein>
<dbReference type="EMBL" id="AF129857">
    <property type="protein sequence ID" value="AAD39434.2"/>
    <property type="molecule type" value="mRNA"/>
</dbReference>
<evidence type="ECO:0007829" key="10">
    <source>
        <dbReference type="PeptideAtlas" id="Q9XHE1"/>
    </source>
</evidence>
<keyword evidence="9" id="KW-1185">Reference proteome</keyword>
<feature type="compositionally biased region" description="Basic residues" evidence="5">
    <location>
        <begin position="608"/>
        <end position="619"/>
    </location>
</feature>
<reference evidence="6" key="2">
    <citation type="journal article" date="2000" name="Trends Plant Sci.">
        <title>The plant kinetochore.</title>
        <authorList>
            <person name="Yu H.G."/>
            <person name="Hiatt E.N."/>
            <person name="Dawe R.K."/>
        </authorList>
    </citation>
    <scope>NUCLEOTIDE SEQUENCE</scope>
</reference>
<evidence type="ECO:0000256" key="1">
    <source>
        <dbReference type="ARBA" id="ARBA00004123"/>
    </source>
</evidence>
<dbReference type="GO" id="GO:0005634">
    <property type="term" value="C:nucleus"/>
    <property type="evidence" value="ECO:0007669"/>
    <property type="project" value="UniProtKB-SubCell"/>
</dbReference>
<sequence>MDAADPLCAISSTARLLPRTLGPAIGPSPSNPRDALLEAIALARSLKGSEELVKQATMVPKEHGDIQALYHDDGVKGWPPANGSKEQQGRRPALDRKRARFAMKDTGSKPVPVVDQSKLSNISDPITFFMTLDRLEEAEEEIKRLNGEAEKRTLNFDPVDEPIRQPGLRGRKSVRSFKVIEDVGTQDPNEAPASQTATMTGSQLSQDVMHAVAGKNGRSVSSRSSEAISEKEVSLAEKDGRDDLTYILTSIQDLDESEEEEFIRKTLGIKETRKERVSLRNSILGVRSLRSNTEQKGSMKVHPPESHLPQTRQDRISELEKHLFPGGAANAKCTDDESEGSPDIVMGEPSLVHYSSDVLMTDENFTASDVDRETPNLGARAADPVLDPEPNLPDHAYERQPGGSSLGLYRDTEVGVAKENETCNRSNISVEEDDVPIDYITIGRSTNETEVSSSHPLEGSSTEELVTKPGRHAAPDGICRTSHAAEDSIQHLEAVKEGGVLQDKSSQLLEMPQEDINPLNQAQMHGGSTKKSAPDLSPTKQKKQQAVQERKRKQQSKRGKKVAGESLEIPQTNFESENQPHNDDVNIEKQTITSSTLSPNGAKGQKGAQRRNQTKKRNQRKILGDADLACQPGVRKSSRTRSRPLEYWLGERLLYGPIHDNLHGAIGIKAYSPGQDGKRSLKVKSFVPEQYSDLVAKSARY</sequence>
<proteinExistence type="evidence at protein level"/>
<dbReference type="EMBL" id="BT066346">
    <property type="protein sequence ID" value="ACN33243.1"/>
    <property type="molecule type" value="mRNA"/>
</dbReference>
<dbReference type="GeneID" id="541777"/>
<accession>Q9XHE1</accession>
<feature type="region of interest" description="Disordered" evidence="5">
    <location>
        <begin position="446"/>
        <end position="478"/>
    </location>
</feature>
<evidence type="ECO:0000256" key="3">
    <source>
        <dbReference type="ARBA" id="ARBA00023242"/>
    </source>
</evidence>
<evidence type="ECO:0000256" key="2">
    <source>
        <dbReference type="ARBA" id="ARBA00010291"/>
    </source>
</evidence>
<evidence type="ECO:0000256" key="5">
    <source>
        <dbReference type="SAM" id="MobiDB-lite"/>
    </source>
</evidence>
<feature type="region of interest" description="Disordered" evidence="5">
    <location>
        <begin position="326"/>
        <end position="348"/>
    </location>
</feature>
<dbReference type="Proteomes" id="UP000007305">
    <property type="component" value="Chromosome 3"/>
</dbReference>
<feature type="compositionally biased region" description="Basic and acidic residues" evidence="5">
    <location>
        <begin position="578"/>
        <end position="587"/>
    </location>
</feature>